<comment type="subunit">
    <text evidence="5">Interacts with translational regulator CsrA and flagellin(s).</text>
</comment>
<sequence>MNFETKYHGIIGFEEKDIIRFNKGIPGFEDLREFVLFSVEGNEVFKILHSIEDKDVGIIVINPFDFAVDYEVVLPENTLKTLKIEEESDVLMLNTVTLSSNINSITVNLRAPIIINIKKDLGEQIILQDEKYPIKYPLIKE</sequence>
<proteinExistence type="inferred from homology"/>
<dbReference type="EMBL" id="PTIS01000001">
    <property type="protein sequence ID" value="PPK49485.1"/>
    <property type="molecule type" value="Genomic_DNA"/>
</dbReference>
<dbReference type="RefSeq" id="WP_104408876.1">
    <property type="nucleotide sequence ID" value="NZ_PTIS01000001.1"/>
</dbReference>
<dbReference type="PANTHER" id="PTHR39190">
    <property type="entry name" value="FLAGELLAR ASSEMBLY FACTOR FLIW"/>
    <property type="match status" value="1"/>
</dbReference>
<dbReference type="STRING" id="37659.GCA_000703125_02812"/>
<reference evidence="6 7" key="1">
    <citation type="submission" date="2018-02" db="EMBL/GenBank/DDBJ databases">
        <title>Genomic Encyclopedia of Archaeal and Bacterial Type Strains, Phase II (KMG-II): from individual species to whole genera.</title>
        <authorList>
            <person name="Goeker M."/>
        </authorList>
    </citation>
    <scope>NUCLEOTIDE SEQUENCE [LARGE SCALE GENOMIC DNA]</scope>
    <source>
        <strain evidence="6 7">DSM 15099</strain>
    </source>
</reference>
<evidence type="ECO:0000256" key="2">
    <source>
        <dbReference type="ARBA" id="ARBA00022795"/>
    </source>
</evidence>
<evidence type="ECO:0000256" key="5">
    <source>
        <dbReference type="HAMAP-Rule" id="MF_01185"/>
    </source>
</evidence>
<keyword evidence="3 5" id="KW-0810">Translation regulation</keyword>
<dbReference type="SUPFAM" id="SSF141457">
    <property type="entry name" value="BH3618-like"/>
    <property type="match status" value="1"/>
</dbReference>
<name>A0A2S6G133_9CLOT</name>
<dbReference type="OrthoDB" id="9801235at2"/>
<keyword evidence="6" id="KW-0966">Cell projection</keyword>
<evidence type="ECO:0000256" key="4">
    <source>
        <dbReference type="ARBA" id="ARBA00023186"/>
    </source>
</evidence>
<evidence type="ECO:0000313" key="7">
    <source>
        <dbReference type="Proteomes" id="UP000239863"/>
    </source>
</evidence>
<evidence type="ECO:0000256" key="3">
    <source>
        <dbReference type="ARBA" id="ARBA00022845"/>
    </source>
</evidence>
<accession>A0A2S6G133</accession>
<keyword evidence="1 5" id="KW-0963">Cytoplasm</keyword>
<dbReference type="AlphaFoldDB" id="A0A2S6G133"/>
<keyword evidence="4 5" id="KW-0143">Chaperone</keyword>
<comment type="caution">
    <text evidence="6">The sequence shown here is derived from an EMBL/GenBank/DDBJ whole genome shotgun (WGS) entry which is preliminary data.</text>
</comment>
<keyword evidence="2 5" id="KW-1005">Bacterial flagellum biogenesis</keyword>
<evidence type="ECO:0000256" key="1">
    <source>
        <dbReference type="ARBA" id="ARBA00022490"/>
    </source>
</evidence>
<keyword evidence="6" id="KW-0969">Cilium</keyword>
<dbReference type="PANTHER" id="PTHR39190:SF1">
    <property type="entry name" value="FLAGELLAR ASSEMBLY FACTOR FLIW"/>
    <property type="match status" value="1"/>
</dbReference>
<dbReference type="GO" id="GO:0005737">
    <property type="term" value="C:cytoplasm"/>
    <property type="evidence" value="ECO:0007669"/>
    <property type="project" value="UniProtKB-SubCell"/>
</dbReference>
<dbReference type="Proteomes" id="UP000239863">
    <property type="component" value="Unassembled WGS sequence"/>
</dbReference>
<dbReference type="InterPro" id="IPR003775">
    <property type="entry name" value="Flagellar_assembly_factor_FliW"/>
</dbReference>
<dbReference type="Pfam" id="PF02623">
    <property type="entry name" value="FliW"/>
    <property type="match status" value="1"/>
</dbReference>
<protein>
    <recommendedName>
        <fullName evidence="5">Flagellar assembly factor FliW</fullName>
    </recommendedName>
</protein>
<comment type="subcellular location">
    <subcellularLocation>
        <location evidence="5">Cytoplasm</location>
    </subcellularLocation>
</comment>
<dbReference type="Gene3D" id="2.30.290.10">
    <property type="entry name" value="BH3618-like"/>
    <property type="match status" value="1"/>
</dbReference>
<gene>
    <name evidence="5" type="primary">fliW</name>
    <name evidence="6" type="ORF">BD821_101146</name>
</gene>
<dbReference type="GO" id="GO:0006417">
    <property type="term" value="P:regulation of translation"/>
    <property type="evidence" value="ECO:0007669"/>
    <property type="project" value="UniProtKB-KW"/>
</dbReference>
<dbReference type="InterPro" id="IPR024046">
    <property type="entry name" value="Flagellar_assmbl_FliW_dom_sf"/>
</dbReference>
<dbReference type="HAMAP" id="MF_01185">
    <property type="entry name" value="FliW"/>
    <property type="match status" value="1"/>
</dbReference>
<evidence type="ECO:0000313" key="6">
    <source>
        <dbReference type="EMBL" id="PPK49485.1"/>
    </source>
</evidence>
<comment type="function">
    <text evidence="5">Acts as an anti-CsrA protein, binds CsrA and prevents it from repressing translation of its target genes, one of which is flagellin. Binds to flagellin and participates in the assembly of the flagellum.</text>
</comment>
<comment type="similarity">
    <text evidence="5">Belongs to the FliW family.</text>
</comment>
<keyword evidence="6" id="KW-0282">Flagellum</keyword>
<dbReference type="NCBIfam" id="NF009793">
    <property type="entry name" value="PRK13285.1-1"/>
    <property type="match status" value="1"/>
</dbReference>
<organism evidence="6 7">
    <name type="scientific">Clostridium algidicarnis DSM 15099</name>
    <dbReference type="NCBI Taxonomy" id="1121295"/>
    <lineage>
        <taxon>Bacteria</taxon>
        <taxon>Bacillati</taxon>
        <taxon>Bacillota</taxon>
        <taxon>Clostridia</taxon>
        <taxon>Eubacteriales</taxon>
        <taxon>Clostridiaceae</taxon>
        <taxon>Clostridium</taxon>
    </lineage>
</organism>
<dbReference type="GO" id="GO:0044780">
    <property type="term" value="P:bacterial-type flagellum assembly"/>
    <property type="evidence" value="ECO:0007669"/>
    <property type="project" value="UniProtKB-UniRule"/>
</dbReference>